<gene>
    <name evidence="2" type="ORF">L798_06490</name>
</gene>
<accession>A0A067R839</accession>
<dbReference type="Proteomes" id="UP000027135">
    <property type="component" value="Unassembled WGS sequence"/>
</dbReference>
<dbReference type="AlphaFoldDB" id="A0A067R839"/>
<name>A0A067R839_ZOONE</name>
<evidence type="ECO:0000313" key="3">
    <source>
        <dbReference type="Proteomes" id="UP000027135"/>
    </source>
</evidence>
<dbReference type="InParanoid" id="A0A067R839"/>
<keyword evidence="3" id="KW-1185">Reference proteome</keyword>
<proteinExistence type="predicted"/>
<feature type="region of interest" description="Disordered" evidence="1">
    <location>
        <begin position="1"/>
        <end position="22"/>
    </location>
</feature>
<evidence type="ECO:0000313" key="2">
    <source>
        <dbReference type="EMBL" id="KDR19614.1"/>
    </source>
</evidence>
<sequence length="152" mass="17661">MKRLAQGENGGPHQIIRRTDDKQKKNPLAITRNFKVLMTTMSPLFHRFMLRMRLENRTPHLNVTYQDTHTCWDHYSLSCTFYQTSSGCEVQNSIACNNSTNSLPGLIWGQHMAILAVPTNTINLLSSDNWVWRKCDYKFRYTKQHSNLLASL</sequence>
<evidence type="ECO:0000256" key="1">
    <source>
        <dbReference type="SAM" id="MobiDB-lite"/>
    </source>
</evidence>
<organism evidence="2 3">
    <name type="scientific">Zootermopsis nevadensis</name>
    <name type="common">Dampwood termite</name>
    <dbReference type="NCBI Taxonomy" id="136037"/>
    <lineage>
        <taxon>Eukaryota</taxon>
        <taxon>Metazoa</taxon>
        <taxon>Ecdysozoa</taxon>
        <taxon>Arthropoda</taxon>
        <taxon>Hexapoda</taxon>
        <taxon>Insecta</taxon>
        <taxon>Pterygota</taxon>
        <taxon>Neoptera</taxon>
        <taxon>Polyneoptera</taxon>
        <taxon>Dictyoptera</taxon>
        <taxon>Blattodea</taxon>
        <taxon>Blattoidea</taxon>
        <taxon>Termitoidae</taxon>
        <taxon>Termopsidae</taxon>
        <taxon>Zootermopsis</taxon>
    </lineage>
</organism>
<reference evidence="2 3" key="1">
    <citation type="journal article" date="2014" name="Nat. Commun.">
        <title>Molecular traces of alternative social organization in a termite genome.</title>
        <authorList>
            <person name="Terrapon N."/>
            <person name="Li C."/>
            <person name="Robertson H.M."/>
            <person name="Ji L."/>
            <person name="Meng X."/>
            <person name="Booth W."/>
            <person name="Chen Z."/>
            <person name="Childers C.P."/>
            <person name="Glastad K.M."/>
            <person name="Gokhale K."/>
            <person name="Gowin J."/>
            <person name="Gronenberg W."/>
            <person name="Hermansen R.A."/>
            <person name="Hu H."/>
            <person name="Hunt B.G."/>
            <person name="Huylmans A.K."/>
            <person name="Khalil S.M."/>
            <person name="Mitchell R.D."/>
            <person name="Munoz-Torres M.C."/>
            <person name="Mustard J.A."/>
            <person name="Pan H."/>
            <person name="Reese J.T."/>
            <person name="Scharf M.E."/>
            <person name="Sun F."/>
            <person name="Vogel H."/>
            <person name="Xiao J."/>
            <person name="Yang W."/>
            <person name="Yang Z."/>
            <person name="Yang Z."/>
            <person name="Zhou J."/>
            <person name="Zhu J."/>
            <person name="Brent C.S."/>
            <person name="Elsik C.G."/>
            <person name="Goodisman M.A."/>
            <person name="Liberles D.A."/>
            <person name="Roe R.M."/>
            <person name="Vargo E.L."/>
            <person name="Vilcinskas A."/>
            <person name="Wang J."/>
            <person name="Bornberg-Bauer E."/>
            <person name="Korb J."/>
            <person name="Zhang G."/>
            <person name="Liebig J."/>
        </authorList>
    </citation>
    <scope>NUCLEOTIDE SEQUENCE [LARGE SCALE GENOMIC DNA]</scope>
    <source>
        <tissue evidence="2">Whole organism</tissue>
    </source>
</reference>
<protein>
    <submittedName>
        <fullName evidence="2">Uncharacterized protein</fullName>
    </submittedName>
</protein>
<dbReference type="EMBL" id="KK852640">
    <property type="protein sequence ID" value="KDR19614.1"/>
    <property type="molecule type" value="Genomic_DNA"/>
</dbReference>